<dbReference type="OrthoDB" id="9929809at2"/>
<comment type="caution">
    <text evidence="1">The sequence shown here is derived from an EMBL/GenBank/DDBJ whole genome shotgun (WGS) entry which is preliminary data.</text>
</comment>
<keyword evidence="2" id="KW-1185">Reference proteome</keyword>
<evidence type="ECO:0000313" key="1">
    <source>
        <dbReference type="EMBL" id="KGN31189.1"/>
    </source>
</evidence>
<protein>
    <submittedName>
        <fullName evidence="1">Uncharacterized protein</fullName>
    </submittedName>
</protein>
<dbReference type="eggNOG" id="ENOG50326RT">
    <property type="taxonomic scope" value="Bacteria"/>
</dbReference>
<dbReference type="RefSeq" id="WP_035917728.1">
    <property type="nucleotide sequence ID" value="NZ_AVPJ01000013.1"/>
</dbReference>
<dbReference type="EMBL" id="AVPJ01000013">
    <property type="protein sequence ID" value="KGN31189.1"/>
    <property type="molecule type" value="Genomic_DNA"/>
</dbReference>
<accession>A0A0A0J3C1</accession>
<gene>
    <name evidence="1" type="ORF">N802_04620</name>
</gene>
<dbReference type="STRING" id="1385520.N802_04620"/>
<dbReference type="AlphaFoldDB" id="A0A0A0J3C1"/>
<reference evidence="1 2" key="1">
    <citation type="submission" date="2013-08" db="EMBL/GenBank/DDBJ databases">
        <title>The genome sequence of Knoellia sinensis.</title>
        <authorList>
            <person name="Zhu W."/>
            <person name="Wang G."/>
        </authorList>
    </citation>
    <scope>NUCLEOTIDE SEQUENCE [LARGE SCALE GENOMIC DNA]</scope>
    <source>
        <strain evidence="1 2">KCTC 19936</strain>
    </source>
</reference>
<proteinExistence type="predicted"/>
<sequence>MATPQFAAQLSRTDPLRVPATAVVGDGVEVSKSATSVTIRHTTDNGRVLVTLARSGPRWLVAAIAPDESAGGVP</sequence>
<organism evidence="1 2">
    <name type="scientific">Knoellia sinensis KCTC 19936</name>
    <dbReference type="NCBI Taxonomy" id="1385520"/>
    <lineage>
        <taxon>Bacteria</taxon>
        <taxon>Bacillati</taxon>
        <taxon>Actinomycetota</taxon>
        <taxon>Actinomycetes</taxon>
        <taxon>Micrococcales</taxon>
        <taxon>Intrasporangiaceae</taxon>
        <taxon>Knoellia</taxon>
    </lineage>
</organism>
<evidence type="ECO:0000313" key="2">
    <source>
        <dbReference type="Proteomes" id="UP000030002"/>
    </source>
</evidence>
<dbReference type="Proteomes" id="UP000030002">
    <property type="component" value="Unassembled WGS sequence"/>
</dbReference>
<name>A0A0A0J3C1_9MICO</name>